<dbReference type="AlphaFoldDB" id="A0AAV0AVN2"/>
<dbReference type="EMBL" id="CALTRL010001545">
    <property type="protein sequence ID" value="CAH7672971.1"/>
    <property type="molecule type" value="Genomic_DNA"/>
</dbReference>
<protein>
    <recommendedName>
        <fullName evidence="4">Secreted protein</fullName>
    </recommendedName>
</protein>
<reference evidence="2" key="1">
    <citation type="submission" date="2022-06" db="EMBL/GenBank/DDBJ databases">
        <authorList>
            <consortium name="SYNGENTA / RWTH Aachen University"/>
        </authorList>
    </citation>
    <scope>NUCLEOTIDE SEQUENCE</scope>
</reference>
<sequence length="262" mass="29718">EHRGKGWENGLVVFVKFGGDCNNCWSFELRESPENAAYDHQLRKHHENVLLVEAACIQGVLNGESKKSFWTQPKIDRALELTDAEIVEEHMDANRNEEGGVLLGFGCNPKERVCHPNISENNKDDKEEEVAEDKHIKSKQHIAKSIVTKMIELRIGQTASCSAKEEGGHDRCLEDEYNGGIGQCNGVLLELSKAINRVVKDLGLPIREMGRRHSSDERWHSQGTGYKDQKDKDRIRILKGLKDKDRIRTIKGLKDKKGKIKK</sequence>
<name>A0AAV0AVN2_PHAPC</name>
<evidence type="ECO:0000256" key="1">
    <source>
        <dbReference type="SAM" id="MobiDB-lite"/>
    </source>
</evidence>
<feature type="region of interest" description="Disordered" evidence="1">
    <location>
        <begin position="211"/>
        <end position="231"/>
    </location>
</feature>
<dbReference type="Proteomes" id="UP001153365">
    <property type="component" value="Unassembled WGS sequence"/>
</dbReference>
<evidence type="ECO:0008006" key="4">
    <source>
        <dbReference type="Google" id="ProtNLM"/>
    </source>
</evidence>
<evidence type="ECO:0000313" key="3">
    <source>
        <dbReference type="Proteomes" id="UP001153365"/>
    </source>
</evidence>
<feature type="compositionally biased region" description="Basic and acidic residues" evidence="1">
    <location>
        <begin position="211"/>
        <end position="220"/>
    </location>
</feature>
<accession>A0AAV0AVN2</accession>
<evidence type="ECO:0000313" key="2">
    <source>
        <dbReference type="EMBL" id="CAH7672971.1"/>
    </source>
</evidence>
<proteinExistence type="predicted"/>
<organism evidence="2 3">
    <name type="scientific">Phakopsora pachyrhizi</name>
    <name type="common">Asian soybean rust disease fungus</name>
    <dbReference type="NCBI Taxonomy" id="170000"/>
    <lineage>
        <taxon>Eukaryota</taxon>
        <taxon>Fungi</taxon>
        <taxon>Dikarya</taxon>
        <taxon>Basidiomycota</taxon>
        <taxon>Pucciniomycotina</taxon>
        <taxon>Pucciniomycetes</taxon>
        <taxon>Pucciniales</taxon>
        <taxon>Phakopsoraceae</taxon>
        <taxon>Phakopsora</taxon>
    </lineage>
</organism>
<keyword evidence="3" id="KW-1185">Reference proteome</keyword>
<comment type="caution">
    <text evidence="2">The sequence shown here is derived from an EMBL/GenBank/DDBJ whole genome shotgun (WGS) entry which is preliminary data.</text>
</comment>
<feature type="non-terminal residue" evidence="2">
    <location>
        <position position="1"/>
    </location>
</feature>
<gene>
    <name evidence="2" type="ORF">PPACK8108_LOCUS7820</name>
</gene>